<dbReference type="Proteomes" id="UP001595698">
    <property type="component" value="Unassembled WGS sequence"/>
</dbReference>
<dbReference type="InterPro" id="IPR036396">
    <property type="entry name" value="Cyt_P450_sf"/>
</dbReference>
<keyword evidence="2" id="KW-0503">Monooxygenase</keyword>
<keyword evidence="2" id="KW-0408">Iron</keyword>
<accession>A0ABV8FFP5</accession>
<protein>
    <submittedName>
        <fullName evidence="3">Cytochrome P450</fullName>
    </submittedName>
</protein>
<comment type="similarity">
    <text evidence="1 2">Belongs to the cytochrome P450 family.</text>
</comment>
<dbReference type="EMBL" id="JBHSBC010000066">
    <property type="protein sequence ID" value="MFC3986760.1"/>
    <property type="molecule type" value="Genomic_DNA"/>
</dbReference>
<reference evidence="4" key="1">
    <citation type="journal article" date="2019" name="Int. J. Syst. Evol. Microbiol.">
        <title>The Global Catalogue of Microorganisms (GCM) 10K type strain sequencing project: providing services to taxonomists for standard genome sequencing and annotation.</title>
        <authorList>
            <consortium name="The Broad Institute Genomics Platform"/>
            <consortium name="The Broad Institute Genome Sequencing Center for Infectious Disease"/>
            <person name="Wu L."/>
            <person name="Ma J."/>
        </authorList>
    </citation>
    <scope>NUCLEOTIDE SEQUENCE [LARGE SCALE GENOMIC DNA]</scope>
    <source>
        <strain evidence="4">TBRC 7912</strain>
    </source>
</reference>
<dbReference type="SUPFAM" id="SSF48264">
    <property type="entry name" value="Cytochrome P450"/>
    <property type="match status" value="1"/>
</dbReference>
<evidence type="ECO:0000256" key="1">
    <source>
        <dbReference type="ARBA" id="ARBA00010617"/>
    </source>
</evidence>
<dbReference type="PANTHER" id="PTHR46696:SF1">
    <property type="entry name" value="CYTOCHROME P450 YJIB-RELATED"/>
    <property type="match status" value="1"/>
</dbReference>
<sequence>MSRRSPTWTAGGAGLDIADPLLYVGDRHLDVWREARRTHPIAWCESERAGGFWSVTTHRLGGQVVKHPGRFGSALGMRLGGNEAAVKAASGRMLVVSDGTEHRALRAAHSTWFNGRAVAALQPGLERMIDDLVRTLLERGEAFDAVRDLAVAIPTWLLFEMMGVPPGDRDELARFIAVAFDDTDPGPAAASARTAAHAGVFAYFADRLEEGRNAPGDDMVTSLAQATVNGRPLSDEEVILNCDGLMNGGLETTPHAMSGALLAFIEHPGAWRRLKEDPGLIDSAVEEILRWTSPAMHAMRTAMTDSTLGAARIREGDRVVVWFPSCNRDEEVFPEAGRFLIDRRPNPHMSFGGGPHYCVGAALARIELRCLLRVLRRRVAAVEPAGEAVRQRSNFLNGLERLEVTMVPELHGEEI</sequence>
<dbReference type="RefSeq" id="WP_386197111.1">
    <property type="nucleotide sequence ID" value="NZ_JBHSBC010000066.1"/>
</dbReference>
<keyword evidence="2" id="KW-0560">Oxidoreductase</keyword>
<dbReference type="PROSITE" id="PS00086">
    <property type="entry name" value="CYTOCHROME_P450"/>
    <property type="match status" value="1"/>
</dbReference>
<dbReference type="PRINTS" id="PR00359">
    <property type="entry name" value="BP450"/>
</dbReference>
<dbReference type="InterPro" id="IPR002397">
    <property type="entry name" value="Cyt_P450_B"/>
</dbReference>
<dbReference type="Gene3D" id="1.10.630.10">
    <property type="entry name" value="Cytochrome P450"/>
    <property type="match status" value="1"/>
</dbReference>
<dbReference type="PANTHER" id="PTHR46696">
    <property type="entry name" value="P450, PUTATIVE (EUROFUNG)-RELATED"/>
    <property type="match status" value="1"/>
</dbReference>
<dbReference type="PRINTS" id="PR00385">
    <property type="entry name" value="P450"/>
</dbReference>
<proteinExistence type="inferred from homology"/>
<keyword evidence="4" id="KW-1185">Reference proteome</keyword>
<evidence type="ECO:0000313" key="4">
    <source>
        <dbReference type="Proteomes" id="UP001595698"/>
    </source>
</evidence>
<keyword evidence="2" id="KW-0349">Heme</keyword>
<gene>
    <name evidence="3" type="ORF">ACFOYY_41990</name>
</gene>
<evidence type="ECO:0000256" key="2">
    <source>
        <dbReference type="RuleBase" id="RU000461"/>
    </source>
</evidence>
<name>A0ABV8FFP5_9ACTN</name>
<dbReference type="Pfam" id="PF00067">
    <property type="entry name" value="p450"/>
    <property type="match status" value="1"/>
</dbReference>
<comment type="caution">
    <text evidence="3">The sequence shown here is derived from an EMBL/GenBank/DDBJ whole genome shotgun (WGS) entry which is preliminary data.</text>
</comment>
<evidence type="ECO:0000313" key="3">
    <source>
        <dbReference type="EMBL" id="MFC3986760.1"/>
    </source>
</evidence>
<dbReference type="InterPro" id="IPR001128">
    <property type="entry name" value="Cyt_P450"/>
</dbReference>
<dbReference type="InterPro" id="IPR017972">
    <property type="entry name" value="Cyt_P450_CS"/>
</dbReference>
<organism evidence="3 4">
    <name type="scientific">Streptosporangium jomthongense</name>
    <dbReference type="NCBI Taxonomy" id="1193683"/>
    <lineage>
        <taxon>Bacteria</taxon>
        <taxon>Bacillati</taxon>
        <taxon>Actinomycetota</taxon>
        <taxon>Actinomycetes</taxon>
        <taxon>Streptosporangiales</taxon>
        <taxon>Streptosporangiaceae</taxon>
        <taxon>Streptosporangium</taxon>
    </lineage>
</organism>
<keyword evidence="2" id="KW-0479">Metal-binding</keyword>